<evidence type="ECO:0000256" key="2">
    <source>
        <dbReference type="SAM" id="Phobius"/>
    </source>
</evidence>
<evidence type="ECO:0000313" key="4">
    <source>
        <dbReference type="EMBL" id="KAJ5184100.1"/>
    </source>
</evidence>
<dbReference type="EMBL" id="JAPQKO010000001">
    <property type="protein sequence ID" value="KAJ5184100.1"/>
    <property type="molecule type" value="Genomic_DNA"/>
</dbReference>
<feature type="transmembrane region" description="Helical" evidence="2">
    <location>
        <begin position="269"/>
        <end position="285"/>
    </location>
</feature>
<feature type="region of interest" description="Disordered" evidence="1">
    <location>
        <begin position="567"/>
        <end position="599"/>
    </location>
</feature>
<keyword evidence="2" id="KW-1133">Transmembrane helix</keyword>
<gene>
    <name evidence="4" type="ORF">N7492_001716</name>
</gene>
<organism evidence="4 5">
    <name type="scientific">Penicillium capsulatum</name>
    <dbReference type="NCBI Taxonomy" id="69766"/>
    <lineage>
        <taxon>Eukaryota</taxon>
        <taxon>Fungi</taxon>
        <taxon>Dikarya</taxon>
        <taxon>Ascomycota</taxon>
        <taxon>Pezizomycotina</taxon>
        <taxon>Eurotiomycetes</taxon>
        <taxon>Eurotiomycetidae</taxon>
        <taxon>Eurotiales</taxon>
        <taxon>Aspergillaceae</taxon>
        <taxon>Penicillium</taxon>
    </lineage>
</organism>
<dbReference type="OrthoDB" id="310870at2759"/>
<comment type="caution">
    <text evidence="4">The sequence shown here is derived from an EMBL/GenBank/DDBJ whole genome shotgun (WGS) entry which is preliminary data.</text>
</comment>
<feature type="domain" description="Calcium channel YVC1-like C-terminal transmembrane" evidence="3">
    <location>
        <begin position="276"/>
        <end position="389"/>
    </location>
</feature>
<dbReference type="Proteomes" id="UP001146351">
    <property type="component" value="Unassembled WGS sequence"/>
</dbReference>
<feature type="transmembrane region" description="Helical" evidence="2">
    <location>
        <begin position="322"/>
        <end position="341"/>
    </location>
</feature>
<evidence type="ECO:0000313" key="5">
    <source>
        <dbReference type="Proteomes" id="UP001146351"/>
    </source>
</evidence>
<name>A0A9W9ISV2_9EURO</name>
<keyword evidence="2" id="KW-0472">Membrane</keyword>
<feature type="compositionally biased region" description="Polar residues" evidence="1">
    <location>
        <begin position="574"/>
        <end position="587"/>
    </location>
</feature>
<evidence type="ECO:0000256" key="1">
    <source>
        <dbReference type="SAM" id="MobiDB-lite"/>
    </source>
</evidence>
<feature type="transmembrane region" description="Helical" evidence="2">
    <location>
        <begin position="533"/>
        <end position="552"/>
    </location>
</feature>
<keyword evidence="5" id="KW-1185">Reference proteome</keyword>
<accession>A0A9W9ISV2</accession>
<dbReference type="AlphaFoldDB" id="A0A9W9ISV2"/>
<protein>
    <recommendedName>
        <fullName evidence="3">Calcium channel YVC1-like C-terminal transmembrane domain-containing protein</fullName>
    </recommendedName>
</protein>
<proteinExistence type="predicted"/>
<reference evidence="4" key="2">
    <citation type="journal article" date="2023" name="IMA Fungus">
        <title>Comparative genomic study of the Penicillium genus elucidates a diverse pangenome and 15 lateral gene transfer events.</title>
        <authorList>
            <person name="Petersen C."/>
            <person name="Sorensen T."/>
            <person name="Nielsen M.R."/>
            <person name="Sondergaard T.E."/>
            <person name="Sorensen J.L."/>
            <person name="Fitzpatrick D.A."/>
            <person name="Frisvad J.C."/>
            <person name="Nielsen K.L."/>
        </authorList>
    </citation>
    <scope>NUCLEOTIDE SEQUENCE</scope>
    <source>
        <strain evidence="4">IBT 21917</strain>
    </source>
</reference>
<feature type="transmembrane region" description="Helical" evidence="2">
    <location>
        <begin position="292"/>
        <end position="310"/>
    </location>
</feature>
<dbReference type="InterPro" id="IPR052971">
    <property type="entry name" value="TRP_calcium_channel"/>
</dbReference>
<dbReference type="Pfam" id="PF23317">
    <property type="entry name" value="YVC1_C"/>
    <property type="match status" value="1"/>
</dbReference>
<dbReference type="InterPro" id="IPR056336">
    <property type="entry name" value="YVC1_C"/>
</dbReference>
<feature type="transmembrane region" description="Helical" evidence="2">
    <location>
        <begin position="461"/>
        <end position="482"/>
    </location>
</feature>
<reference evidence="4" key="1">
    <citation type="submission" date="2022-11" db="EMBL/GenBank/DDBJ databases">
        <authorList>
            <person name="Petersen C."/>
        </authorList>
    </citation>
    <scope>NUCLEOTIDE SEQUENCE</scope>
    <source>
        <strain evidence="4">IBT 21917</strain>
    </source>
</reference>
<keyword evidence="2" id="KW-0812">Transmembrane</keyword>
<dbReference type="PANTHER" id="PTHR35859:SF5">
    <property type="entry name" value="ION TRANSPORT DOMAIN-CONTAINING PROTEIN"/>
    <property type="match status" value="1"/>
</dbReference>
<evidence type="ECO:0000259" key="3">
    <source>
        <dbReference type="Pfam" id="PF23317"/>
    </source>
</evidence>
<dbReference type="PANTHER" id="PTHR35859">
    <property type="entry name" value="NONSELECTIVE CATION CHANNEL PROTEIN"/>
    <property type="match status" value="1"/>
</dbReference>
<feature type="region of interest" description="Disordered" evidence="1">
    <location>
        <begin position="127"/>
        <end position="152"/>
    </location>
</feature>
<sequence length="632" mass="71450">MDIEAMDHVGIPIIEMDESLITVIPKLSNFIKTALGDMTLSFENMQHGSHGHRLRQLVHALAEDSHNPFIIVALMILKWEFSNAADDDWGLNESRGSACEFVAWQFLCHLDQDEIIEFLLEELPNPRRNSSSHVGAERRPSETTSAGDEEITPLLSRAPTPLDLLGFGKRTALPERIGDPCGMRTDPESYDISRYTQFFGLNALEIAVIGQAKRFLSQRVIQRVVNDIWNGEVVFWDSLTVHSTKKPQIFNRKTADPYSRLRVPVYRKMFEAAFFISFLLLYYSVLLERKQVGIGLFEAILYVWIAAFAYDEMSGAVDAGVLFYQMDFWSLWNLGIIGVVWRSAKIGRADNDATGIIGLGKEDDYIVDVSFDVLSLEALFLVPRPQDLLARELEFILWQFIRTAAQTRGNRAKANEAVSTGISIPQSGSLGLDSASEISPIFGYGLMTDDARLIYVSMTNILLLSSLISLMSMSLEGVMLHAREEYLFQLSVYVLESSNSRRLTYFMPPLNLIPLLCIRPMRLFLSAETVRRVRIVLLRATHLPFVMLIWAYEASRRRLRVRAPERKSGFSRCQDPQHSTLELTSEPGNERPVEPGLARSGQAQVADMIDAVDRLRAQVERVATNFATQQRT</sequence>